<name>A0A6A6SKF6_9PLEO</name>
<dbReference type="AlphaFoldDB" id="A0A6A6SKF6"/>
<reference evidence="2" key="1">
    <citation type="journal article" date="2020" name="Stud. Mycol.">
        <title>101 Dothideomycetes genomes: a test case for predicting lifestyles and emergence of pathogens.</title>
        <authorList>
            <person name="Haridas S."/>
            <person name="Albert R."/>
            <person name="Binder M."/>
            <person name="Bloem J."/>
            <person name="Labutti K."/>
            <person name="Salamov A."/>
            <person name="Andreopoulos B."/>
            <person name="Baker S."/>
            <person name="Barry K."/>
            <person name="Bills G."/>
            <person name="Bluhm B."/>
            <person name="Cannon C."/>
            <person name="Castanera R."/>
            <person name="Culley D."/>
            <person name="Daum C."/>
            <person name="Ezra D."/>
            <person name="Gonzalez J."/>
            <person name="Henrissat B."/>
            <person name="Kuo A."/>
            <person name="Liang C."/>
            <person name="Lipzen A."/>
            <person name="Lutzoni F."/>
            <person name="Magnuson J."/>
            <person name="Mondo S."/>
            <person name="Nolan M."/>
            <person name="Ohm R."/>
            <person name="Pangilinan J."/>
            <person name="Park H.-J."/>
            <person name="Ramirez L."/>
            <person name="Alfaro M."/>
            <person name="Sun H."/>
            <person name="Tritt A."/>
            <person name="Yoshinaga Y."/>
            <person name="Zwiers L.-H."/>
            <person name="Turgeon B."/>
            <person name="Goodwin S."/>
            <person name="Spatafora J."/>
            <person name="Crous P."/>
            <person name="Grigoriev I."/>
        </authorList>
    </citation>
    <scope>NUCLEOTIDE SEQUENCE</scope>
    <source>
        <strain evidence="2">CBS 122681</strain>
    </source>
</reference>
<proteinExistence type="predicted"/>
<feature type="region of interest" description="Disordered" evidence="1">
    <location>
        <begin position="1"/>
        <end position="32"/>
    </location>
</feature>
<protein>
    <submittedName>
        <fullName evidence="2">Uncharacterized protein</fullName>
    </submittedName>
</protein>
<evidence type="ECO:0000256" key="1">
    <source>
        <dbReference type="SAM" id="MobiDB-lite"/>
    </source>
</evidence>
<dbReference type="EMBL" id="MU004545">
    <property type="protein sequence ID" value="KAF2648326.1"/>
    <property type="molecule type" value="Genomic_DNA"/>
</dbReference>
<dbReference type="Proteomes" id="UP000799324">
    <property type="component" value="Unassembled WGS sequence"/>
</dbReference>
<evidence type="ECO:0000313" key="3">
    <source>
        <dbReference type="Proteomes" id="UP000799324"/>
    </source>
</evidence>
<evidence type="ECO:0000313" key="2">
    <source>
        <dbReference type="EMBL" id="KAF2648326.1"/>
    </source>
</evidence>
<accession>A0A6A6SKF6</accession>
<feature type="compositionally biased region" description="Polar residues" evidence="1">
    <location>
        <begin position="1"/>
        <end position="14"/>
    </location>
</feature>
<gene>
    <name evidence="2" type="ORF">K491DRAFT_699010</name>
</gene>
<organism evidence="2 3">
    <name type="scientific">Lophiostoma macrostomum CBS 122681</name>
    <dbReference type="NCBI Taxonomy" id="1314788"/>
    <lineage>
        <taxon>Eukaryota</taxon>
        <taxon>Fungi</taxon>
        <taxon>Dikarya</taxon>
        <taxon>Ascomycota</taxon>
        <taxon>Pezizomycotina</taxon>
        <taxon>Dothideomycetes</taxon>
        <taxon>Pleosporomycetidae</taxon>
        <taxon>Pleosporales</taxon>
        <taxon>Lophiostomataceae</taxon>
        <taxon>Lophiostoma</taxon>
    </lineage>
</organism>
<keyword evidence="3" id="KW-1185">Reference proteome</keyword>
<sequence length="146" mass="16344">MSNTIKEGENTASDRSLPEIRPTNSKDSDAASSVESLKNFIRCQARWFRAFDELEEKADRLLSVSTNHISLPFEVLRQWGNDAQKASRELEDAYRALEKDTTTLAGKHPELAKHAQECFARSSARAGKMGTRVSNHIVDLVLAVQK</sequence>